<dbReference type="PROSITE" id="PS51318">
    <property type="entry name" value="TAT"/>
    <property type="match status" value="1"/>
</dbReference>
<gene>
    <name evidence="1" type="ORF">Pla133_04270</name>
</gene>
<evidence type="ECO:0000313" key="2">
    <source>
        <dbReference type="Proteomes" id="UP000316921"/>
    </source>
</evidence>
<dbReference type="AlphaFoldDB" id="A0A518BEJ0"/>
<reference evidence="1 2" key="1">
    <citation type="submission" date="2019-02" db="EMBL/GenBank/DDBJ databases">
        <title>Deep-cultivation of Planctomycetes and their phenomic and genomic characterization uncovers novel biology.</title>
        <authorList>
            <person name="Wiegand S."/>
            <person name="Jogler M."/>
            <person name="Boedeker C."/>
            <person name="Pinto D."/>
            <person name="Vollmers J."/>
            <person name="Rivas-Marin E."/>
            <person name="Kohn T."/>
            <person name="Peeters S.H."/>
            <person name="Heuer A."/>
            <person name="Rast P."/>
            <person name="Oberbeckmann S."/>
            <person name="Bunk B."/>
            <person name="Jeske O."/>
            <person name="Meyerdierks A."/>
            <person name="Storesund J.E."/>
            <person name="Kallscheuer N."/>
            <person name="Luecker S."/>
            <person name="Lage O.M."/>
            <person name="Pohl T."/>
            <person name="Merkel B.J."/>
            <person name="Hornburger P."/>
            <person name="Mueller R.-W."/>
            <person name="Bruemmer F."/>
            <person name="Labrenz M."/>
            <person name="Spormann A.M."/>
            <person name="Op den Camp H."/>
            <person name="Overmann J."/>
            <person name="Amann R."/>
            <person name="Jetten M.S.M."/>
            <person name="Mascher T."/>
            <person name="Medema M.H."/>
            <person name="Devos D.P."/>
            <person name="Kaster A.-K."/>
            <person name="Ovreas L."/>
            <person name="Rohde M."/>
            <person name="Galperin M.Y."/>
            <person name="Jogler C."/>
        </authorList>
    </citation>
    <scope>NUCLEOTIDE SEQUENCE [LARGE SCALE GENOMIC DNA]</scope>
    <source>
        <strain evidence="1 2">Pla133</strain>
    </source>
</reference>
<organism evidence="1 2">
    <name type="scientific">Engelhardtia mirabilis</name>
    <dbReference type="NCBI Taxonomy" id="2528011"/>
    <lineage>
        <taxon>Bacteria</taxon>
        <taxon>Pseudomonadati</taxon>
        <taxon>Planctomycetota</taxon>
        <taxon>Planctomycetia</taxon>
        <taxon>Planctomycetia incertae sedis</taxon>
        <taxon>Engelhardtia</taxon>
    </lineage>
</organism>
<dbReference type="PANTHER" id="PTHR43737">
    <property type="entry name" value="BLL7424 PROTEIN"/>
    <property type="match status" value="1"/>
</dbReference>
<dbReference type="SUPFAM" id="SSF53649">
    <property type="entry name" value="Alkaline phosphatase-like"/>
    <property type="match status" value="1"/>
</dbReference>
<dbReference type="RefSeq" id="WP_145061892.1">
    <property type="nucleotide sequence ID" value="NZ_CP036287.1"/>
</dbReference>
<name>A0A518BEJ0_9BACT</name>
<keyword evidence="2" id="KW-1185">Reference proteome</keyword>
<dbReference type="InterPro" id="IPR010869">
    <property type="entry name" value="DUF1501"/>
</dbReference>
<evidence type="ECO:0000313" key="1">
    <source>
        <dbReference type="EMBL" id="QDU65362.1"/>
    </source>
</evidence>
<dbReference type="Pfam" id="PF07394">
    <property type="entry name" value="DUF1501"/>
    <property type="match status" value="1"/>
</dbReference>
<dbReference type="InterPro" id="IPR006311">
    <property type="entry name" value="TAT_signal"/>
</dbReference>
<dbReference type="PANTHER" id="PTHR43737:SF1">
    <property type="entry name" value="DUF1501 DOMAIN-CONTAINING PROTEIN"/>
    <property type="match status" value="1"/>
</dbReference>
<proteinExistence type="predicted"/>
<sequence length="469" mass="51435">MNDRRQFLTGAGVGIGSLLLGRSAFGMFRDEGSAADAALPHFAPRAKRVIWLHMAGSPSQIDLWDPKPRLRELDGQPVPASLIENERFAFIKGTPKLLGSPYEFRQHGQSGQWISELLPHTARIADKLCVVRSMHTTQFNHAPAQVFLTSGHSLIGRPTMGAWLSHGLGPLDPDLPAFVVMTSGKFAPSAGSAAWTNGFLPSEHQGVRLMQAGDPVLFLSNPEGVDRAARRRQLDAIARLNRLASEQHGDPEAAARTAQYELAYRMQARVPAIADLATESQATLDLYGVTPGEPSFAANCLLSARLAEAGVRFQQLFDWGWDSHGTNKGDDIVHSLPEQCRRTDRACAALVTDLERRGLLEDTLVVWGGEFGRTPMNEERGGSKFLGRDHHPHAFTIWMAGGGIRPGTSFGSTDELGYFIEDDPMDVHDLHATLLHLLGIDHERFTYRSQGRDFRLTDVAGRVMGELLA</sequence>
<dbReference type="Proteomes" id="UP000316921">
    <property type="component" value="Chromosome"/>
</dbReference>
<dbReference type="EMBL" id="CP036287">
    <property type="protein sequence ID" value="QDU65362.1"/>
    <property type="molecule type" value="Genomic_DNA"/>
</dbReference>
<dbReference type="KEGG" id="pbap:Pla133_04270"/>
<dbReference type="Gene3D" id="3.40.720.10">
    <property type="entry name" value="Alkaline Phosphatase, subunit A"/>
    <property type="match status" value="1"/>
</dbReference>
<accession>A0A518BEJ0</accession>
<dbReference type="InterPro" id="IPR017850">
    <property type="entry name" value="Alkaline_phosphatase_core_sf"/>
</dbReference>
<evidence type="ECO:0008006" key="3">
    <source>
        <dbReference type="Google" id="ProtNLM"/>
    </source>
</evidence>
<protein>
    <recommendedName>
        <fullName evidence="3">Sulfatase</fullName>
    </recommendedName>
</protein>